<evidence type="ECO:0000313" key="2">
    <source>
        <dbReference type="Proteomes" id="UP000271974"/>
    </source>
</evidence>
<dbReference type="EMBL" id="RQTK01000214">
    <property type="protein sequence ID" value="RUS84205.1"/>
    <property type="molecule type" value="Genomic_DNA"/>
</dbReference>
<dbReference type="PANTHER" id="PTHR37162:SF1">
    <property type="entry name" value="BED-TYPE DOMAIN-CONTAINING PROTEIN"/>
    <property type="match status" value="1"/>
</dbReference>
<dbReference type="OrthoDB" id="6141372at2759"/>
<gene>
    <name evidence="1" type="ORF">EGW08_008045</name>
</gene>
<protein>
    <submittedName>
        <fullName evidence="1">Uncharacterized protein</fullName>
    </submittedName>
</protein>
<sequence>MFSSTEESTSSPSVGDILGSPKSLLGVEIDWVGEPLMTSTPSKKRRRHILFETNPALYSIQELQDQSKDKDILTIKTGGQPLIFHRIKHCLPFSLGPELLQLSQRLSKDTTALNSTTLSRQSATYITSHGVCKTIRDVLRSKLQDCFFSLNIDEATNNAGNKFLNVIVQYYDEEGEEVKTQLLGTREINLANAENITPAVGDILNQMKLSWEQVVSVTMDNCNVMRGKKDGLEPKIRRHNKHLLDVAYAGFLNPEKIPACSATKLASVDFKREHQFNDRNLAVDKIPACSATKLVCVDFKREHQFNDEYLAVGKFCRLIFQIVLRIKNVIVQYYDEEGEEVKTQLLGTREINLANAENITPAVGDILNQMKLSWEQVVSVTMDNCNVMRGKKDGVNQDKKTQ</sequence>
<comment type="caution">
    <text evidence="1">The sequence shown here is derived from an EMBL/GenBank/DDBJ whole genome shotgun (WGS) entry which is preliminary data.</text>
</comment>
<proteinExistence type="predicted"/>
<dbReference type="AlphaFoldDB" id="A0A433TRI2"/>
<name>A0A433TRI2_ELYCH</name>
<reference evidence="1 2" key="1">
    <citation type="submission" date="2019-01" db="EMBL/GenBank/DDBJ databases">
        <title>A draft genome assembly of the solar-powered sea slug Elysia chlorotica.</title>
        <authorList>
            <person name="Cai H."/>
            <person name="Li Q."/>
            <person name="Fang X."/>
            <person name="Li J."/>
            <person name="Curtis N.E."/>
            <person name="Altenburger A."/>
            <person name="Shibata T."/>
            <person name="Feng M."/>
            <person name="Maeda T."/>
            <person name="Schwartz J.A."/>
            <person name="Shigenobu S."/>
            <person name="Lundholm N."/>
            <person name="Nishiyama T."/>
            <person name="Yang H."/>
            <person name="Hasebe M."/>
            <person name="Li S."/>
            <person name="Pierce S.K."/>
            <person name="Wang J."/>
        </authorList>
    </citation>
    <scope>NUCLEOTIDE SEQUENCE [LARGE SCALE GENOMIC DNA]</scope>
    <source>
        <strain evidence="1">EC2010</strain>
        <tissue evidence="1">Whole organism of an adult</tissue>
    </source>
</reference>
<dbReference type="PANTHER" id="PTHR37162">
    <property type="entry name" value="HAT FAMILY DIMERISATION DOMAINCONTAINING PROTEIN-RELATED"/>
    <property type="match status" value="1"/>
</dbReference>
<organism evidence="1 2">
    <name type="scientific">Elysia chlorotica</name>
    <name type="common">Eastern emerald elysia</name>
    <name type="synonym">Sea slug</name>
    <dbReference type="NCBI Taxonomy" id="188477"/>
    <lineage>
        <taxon>Eukaryota</taxon>
        <taxon>Metazoa</taxon>
        <taxon>Spiralia</taxon>
        <taxon>Lophotrochozoa</taxon>
        <taxon>Mollusca</taxon>
        <taxon>Gastropoda</taxon>
        <taxon>Heterobranchia</taxon>
        <taxon>Euthyneura</taxon>
        <taxon>Panpulmonata</taxon>
        <taxon>Sacoglossa</taxon>
        <taxon>Placobranchoidea</taxon>
        <taxon>Plakobranchidae</taxon>
        <taxon>Elysia</taxon>
    </lineage>
</organism>
<accession>A0A433TRI2</accession>
<dbReference type="Proteomes" id="UP000271974">
    <property type="component" value="Unassembled WGS sequence"/>
</dbReference>
<keyword evidence="2" id="KW-1185">Reference proteome</keyword>
<evidence type="ECO:0000313" key="1">
    <source>
        <dbReference type="EMBL" id="RUS84205.1"/>
    </source>
</evidence>
<dbReference type="InterPro" id="IPR012337">
    <property type="entry name" value="RNaseH-like_sf"/>
</dbReference>
<dbReference type="SUPFAM" id="SSF53098">
    <property type="entry name" value="Ribonuclease H-like"/>
    <property type="match status" value="1"/>
</dbReference>